<accession>N6T5C0</accession>
<sequence length="93" mass="10109">SVPGLPNQSCRLPLRPLQQLLLIGSHRVSSSISFVILSSIVTIAAHHAAQSLFQAALTKIAAQPYHATSAPQHCWIDLVCHYVPKLHPTELLV</sequence>
<evidence type="ECO:0000313" key="1">
    <source>
        <dbReference type="EMBL" id="ENN72868.1"/>
    </source>
</evidence>
<reference evidence="1" key="1">
    <citation type="journal article" date="2013" name="Genome Biol.">
        <title>Draft genome of the mountain pine beetle, Dendroctonus ponderosae Hopkins, a major forest pest.</title>
        <authorList>
            <person name="Keeling C.I."/>
            <person name="Yuen M.M."/>
            <person name="Liao N.Y."/>
            <person name="Docking T.R."/>
            <person name="Chan S.K."/>
            <person name="Taylor G.A."/>
            <person name="Palmquist D.L."/>
            <person name="Jackman S.D."/>
            <person name="Nguyen A."/>
            <person name="Li M."/>
            <person name="Henderson H."/>
            <person name="Janes J.K."/>
            <person name="Zhao Y."/>
            <person name="Pandoh P."/>
            <person name="Moore R."/>
            <person name="Sperling F.A."/>
            <person name="Huber D.P."/>
            <person name="Birol I."/>
            <person name="Jones S.J."/>
            <person name="Bohlmann J."/>
        </authorList>
    </citation>
    <scope>NUCLEOTIDE SEQUENCE</scope>
</reference>
<name>N6T5C0_DENPD</name>
<gene>
    <name evidence="1" type="ORF">YQE_10517</name>
</gene>
<proteinExistence type="predicted"/>
<dbReference type="AlphaFoldDB" id="N6T5C0"/>
<dbReference type="EMBL" id="KB741208">
    <property type="protein sequence ID" value="ENN72868.1"/>
    <property type="molecule type" value="Genomic_DNA"/>
</dbReference>
<protein>
    <submittedName>
        <fullName evidence="1">Uncharacterized protein</fullName>
    </submittedName>
</protein>
<feature type="non-terminal residue" evidence="1">
    <location>
        <position position="1"/>
    </location>
</feature>
<dbReference type="HOGENOM" id="CLU_2405647_0_0_1"/>
<organism evidence="1">
    <name type="scientific">Dendroctonus ponderosae</name>
    <name type="common">Mountain pine beetle</name>
    <dbReference type="NCBI Taxonomy" id="77166"/>
    <lineage>
        <taxon>Eukaryota</taxon>
        <taxon>Metazoa</taxon>
        <taxon>Ecdysozoa</taxon>
        <taxon>Arthropoda</taxon>
        <taxon>Hexapoda</taxon>
        <taxon>Insecta</taxon>
        <taxon>Pterygota</taxon>
        <taxon>Neoptera</taxon>
        <taxon>Endopterygota</taxon>
        <taxon>Coleoptera</taxon>
        <taxon>Polyphaga</taxon>
        <taxon>Cucujiformia</taxon>
        <taxon>Curculionidae</taxon>
        <taxon>Scolytinae</taxon>
        <taxon>Dendroctonus</taxon>
    </lineage>
</organism>